<accession>W3X1J8</accession>
<evidence type="ECO:0000313" key="2">
    <source>
        <dbReference type="EMBL" id="ETS79237.1"/>
    </source>
</evidence>
<reference evidence="3" key="1">
    <citation type="journal article" date="2015" name="BMC Genomics">
        <title>Genomic and transcriptomic analysis of the endophytic fungus Pestalotiopsis fici reveals its lifestyle and high potential for synthesis of natural products.</title>
        <authorList>
            <person name="Wang X."/>
            <person name="Zhang X."/>
            <person name="Liu L."/>
            <person name="Xiang M."/>
            <person name="Wang W."/>
            <person name="Sun X."/>
            <person name="Che Y."/>
            <person name="Guo L."/>
            <person name="Liu G."/>
            <person name="Guo L."/>
            <person name="Wang C."/>
            <person name="Yin W.B."/>
            <person name="Stadler M."/>
            <person name="Zhang X."/>
            <person name="Liu X."/>
        </authorList>
    </citation>
    <scope>NUCLEOTIDE SEQUENCE [LARGE SCALE GENOMIC DNA]</scope>
    <source>
        <strain evidence="3">W106-1 / CGMCC3.15140</strain>
    </source>
</reference>
<evidence type="ECO:0000313" key="3">
    <source>
        <dbReference type="Proteomes" id="UP000030651"/>
    </source>
</evidence>
<dbReference type="OrthoDB" id="10598185at2759"/>
<dbReference type="AlphaFoldDB" id="W3X1J8"/>
<dbReference type="HOGENOM" id="CLU_888788_0_0_1"/>
<keyword evidence="3" id="KW-1185">Reference proteome</keyword>
<dbReference type="KEGG" id="pfy:PFICI_09090"/>
<dbReference type="EMBL" id="KI912114">
    <property type="protein sequence ID" value="ETS79237.1"/>
    <property type="molecule type" value="Genomic_DNA"/>
</dbReference>
<gene>
    <name evidence="2" type="ORF">PFICI_09090</name>
</gene>
<feature type="compositionally biased region" description="Low complexity" evidence="1">
    <location>
        <begin position="231"/>
        <end position="242"/>
    </location>
</feature>
<feature type="compositionally biased region" description="Low complexity" evidence="1">
    <location>
        <begin position="255"/>
        <end position="266"/>
    </location>
</feature>
<feature type="region of interest" description="Disordered" evidence="1">
    <location>
        <begin position="19"/>
        <end position="65"/>
    </location>
</feature>
<dbReference type="GeneID" id="19274103"/>
<feature type="compositionally biased region" description="Basic and acidic residues" evidence="1">
    <location>
        <begin position="221"/>
        <end position="230"/>
    </location>
</feature>
<protein>
    <submittedName>
        <fullName evidence="2">Uncharacterized protein</fullName>
    </submittedName>
</protein>
<sequence length="313" mass="34347">MGPPALRRNVLRRSTAIRHRAKSLGPAVKREASQPPSDGVVRKSTKIRKTQEAVSQQPEQEDAGPEAAAILAKYNRLHKDQTLSGLPRDWASLNMLIRGRPDIKKSDAERGVNIIQRLVAEPTGGSCEGTYKDLEKLLRSLPGEKTPEAEIEAALILARRMEAHFNIVPSQIVKTPPSPASTKPPTPKAADPTSKPAKTATSKPAETFEEMGVPASEDTEDRGRVSRRDNFNNFNRAASRAASRVRDKVRRSLSRSRPPTSRASSPQDNREEVTRGRAESPPVRSRGRTARARRSRSVHGDPATRTSGSTRQS</sequence>
<feature type="compositionally biased region" description="Basic and acidic residues" evidence="1">
    <location>
        <begin position="268"/>
        <end position="278"/>
    </location>
</feature>
<evidence type="ECO:0000256" key="1">
    <source>
        <dbReference type="SAM" id="MobiDB-lite"/>
    </source>
</evidence>
<dbReference type="InParanoid" id="W3X1J8"/>
<proteinExistence type="predicted"/>
<dbReference type="RefSeq" id="XP_007835862.1">
    <property type="nucleotide sequence ID" value="XM_007837671.1"/>
</dbReference>
<feature type="compositionally biased region" description="Basic residues" evidence="1">
    <location>
        <begin position="285"/>
        <end position="297"/>
    </location>
</feature>
<feature type="compositionally biased region" description="Pro residues" evidence="1">
    <location>
        <begin position="176"/>
        <end position="187"/>
    </location>
</feature>
<name>W3X1J8_PESFW</name>
<feature type="compositionally biased region" description="Polar residues" evidence="1">
    <location>
        <begin position="304"/>
        <end position="313"/>
    </location>
</feature>
<dbReference type="Proteomes" id="UP000030651">
    <property type="component" value="Unassembled WGS sequence"/>
</dbReference>
<feature type="compositionally biased region" description="Low complexity" evidence="1">
    <location>
        <begin position="188"/>
        <end position="201"/>
    </location>
</feature>
<feature type="region of interest" description="Disordered" evidence="1">
    <location>
        <begin position="169"/>
        <end position="313"/>
    </location>
</feature>
<organism evidence="2 3">
    <name type="scientific">Pestalotiopsis fici (strain W106-1 / CGMCC3.15140)</name>
    <dbReference type="NCBI Taxonomy" id="1229662"/>
    <lineage>
        <taxon>Eukaryota</taxon>
        <taxon>Fungi</taxon>
        <taxon>Dikarya</taxon>
        <taxon>Ascomycota</taxon>
        <taxon>Pezizomycotina</taxon>
        <taxon>Sordariomycetes</taxon>
        <taxon>Xylariomycetidae</taxon>
        <taxon>Amphisphaeriales</taxon>
        <taxon>Sporocadaceae</taxon>
        <taxon>Pestalotiopsis</taxon>
    </lineage>
</organism>